<dbReference type="OrthoDB" id="37537at2759"/>
<dbReference type="PANTHER" id="PTHR43625:SF78">
    <property type="entry name" value="PYRIDOXAL REDUCTASE-RELATED"/>
    <property type="match status" value="1"/>
</dbReference>
<dbReference type="Pfam" id="PF00248">
    <property type="entry name" value="Aldo_ket_red"/>
    <property type="match status" value="1"/>
</dbReference>
<accession>A0A9P6DNV5</accession>
<evidence type="ECO:0000313" key="4">
    <source>
        <dbReference type="Proteomes" id="UP000886523"/>
    </source>
</evidence>
<dbReference type="GO" id="GO:0016491">
    <property type="term" value="F:oxidoreductase activity"/>
    <property type="evidence" value="ECO:0007669"/>
    <property type="project" value="UniProtKB-KW"/>
</dbReference>
<organism evidence="3 4">
    <name type="scientific">Hydnum rufescens UP504</name>
    <dbReference type="NCBI Taxonomy" id="1448309"/>
    <lineage>
        <taxon>Eukaryota</taxon>
        <taxon>Fungi</taxon>
        <taxon>Dikarya</taxon>
        <taxon>Basidiomycota</taxon>
        <taxon>Agaricomycotina</taxon>
        <taxon>Agaricomycetes</taxon>
        <taxon>Cantharellales</taxon>
        <taxon>Hydnaceae</taxon>
        <taxon>Hydnum</taxon>
    </lineage>
</organism>
<dbReference type="Gene3D" id="3.20.20.100">
    <property type="entry name" value="NADP-dependent oxidoreductase domain"/>
    <property type="match status" value="1"/>
</dbReference>
<dbReference type="InterPro" id="IPR036812">
    <property type="entry name" value="NAD(P)_OxRdtase_dom_sf"/>
</dbReference>
<dbReference type="PANTHER" id="PTHR43625">
    <property type="entry name" value="AFLATOXIN B1 ALDEHYDE REDUCTASE"/>
    <property type="match status" value="1"/>
</dbReference>
<keyword evidence="1" id="KW-0560">Oxidoreductase</keyword>
<keyword evidence="4" id="KW-1185">Reference proteome</keyword>
<comment type="caution">
    <text evidence="3">The sequence shown here is derived from an EMBL/GenBank/DDBJ whole genome shotgun (WGS) entry which is preliminary data.</text>
</comment>
<proteinExistence type="predicted"/>
<gene>
    <name evidence="3" type="ORF">BS47DRAFT_1353820</name>
</gene>
<evidence type="ECO:0000259" key="2">
    <source>
        <dbReference type="Pfam" id="PF00248"/>
    </source>
</evidence>
<dbReference type="Proteomes" id="UP000886523">
    <property type="component" value="Unassembled WGS sequence"/>
</dbReference>
<name>A0A9P6DNV5_9AGAM</name>
<evidence type="ECO:0000256" key="1">
    <source>
        <dbReference type="ARBA" id="ARBA00023002"/>
    </source>
</evidence>
<reference evidence="3" key="1">
    <citation type="journal article" date="2020" name="Nat. Commun.">
        <title>Large-scale genome sequencing of mycorrhizal fungi provides insights into the early evolution of symbiotic traits.</title>
        <authorList>
            <person name="Miyauchi S."/>
            <person name="Kiss E."/>
            <person name="Kuo A."/>
            <person name="Drula E."/>
            <person name="Kohler A."/>
            <person name="Sanchez-Garcia M."/>
            <person name="Morin E."/>
            <person name="Andreopoulos B."/>
            <person name="Barry K.W."/>
            <person name="Bonito G."/>
            <person name="Buee M."/>
            <person name="Carver A."/>
            <person name="Chen C."/>
            <person name="Cichocki N."/>
            <person name="Clum A."/>
            <person name="Culley D."/>
            <person name="Crous P.W."/>
            <person name="Fauchery L."/>
            <person name="Girlanda M."/>
            <person name="Hayes R.D."/>
            <person name="Keri Z."/>
            <person name="LaButti K."/>
            <person name="Lipzen A."/>
            <person name="Lombard V."/>
            <person name="Magnuson J."/>
            <person name="Maillard F."/>
            <person name="Murat C."/>
            <person name="Nolan M."/>
            <person name="Ohm R.A."/>
            <person name="Pangilinan J."/>
            <person name="Pereira M.F."/>
            <person name="Perotto S."/>
            <person name="Peter M."/>
            <person name="Pfister S."/>
            <person name="Riley R."/>
            <person name="Sitrit Y."/>
            <person name="Stielow J.B."/>
            <person name="Szollosi G."/>
            <person name="Zifcakova L."/>
            <person name="Stursova M."/>
            <person name="Spatafora J.W."/>
            <person name="Tedersoo L."/>
            <person name="Vaario L.M."/>
            <person name="Yamada A."/>
            <person name="Yan M."/>
            <person name="Wang P."/>
            <person name="Xu J."/>
            <person name="Bruns T."/>
            <person name="Baldrian P."/>
            <person name="Vilgalys R."/>
            <person name="Dunand C."/>
            <person name="Henrissat B."/>
            <person name="Grigoriev I.V."/>
            <person name="Hibbett D."/>
            <person name="Nagy L.G."/>
            <person name="Martin F.M."/>
        </authorList>
    </citation>
    <scope>NUCLEOTIDE SEQUENCE</scope>
    <source>
        <strain evidence="3">UP504</strain>
    </source>
</reference>
<protein>
    <recommendedName>
        <fullName evidence="2">NADP-dependent oxidoreductase domain-containing protein</fullName>
    </recommendedName>
</protein>
<dbReference type="EMBL" id="MU129145">
    <property type="protein sequence ID" value="KAF9505598.1"/>
    <property type="molecule type" value="Genomic_DNA"/>
</dbReference>
<dbReference type="SUPFAM" id="SSF51430">
    <property type="entry name" value="NAD(P)-linked oxidoreductase"/>
    <property type="match status" value="1"/>
</dbReference>
<dbReference type="InterPro" id="IPR023210">
    <property type="entry name" value="NADP_OxRdtase_dom"/>
</dbReference>
<dbReference type="AlphaFoldDB" id="A0A9P6DNV5"/>
<sequence>MTIPSVTLGPTDVRVLKIAHGLMHMTWKDVHVPDEQAFASIKAGLDLASPGQKVLLNSAEFYANAPNRIANLTLLSRFFTKYPEYADRALVSVKGGTAPDSLIPDTSPENLKRSVDACVAALAPKKLDLFECARVDPKVPVEDAIATLAGFVKEGLFDYIGVSEVSADTLRRAAKVHPIACVEIEVSPWSYEEETRKVITTAKELGVSVVAYSPIGRGFLTGTLTKKNIANTGDFRSHLPRFQEEAYETNKKFVDALAKVSTRLGITNAKLCIAWVASLGPHVIPLPGSSAPVRTLENFSAAEVKLSDEDLAEINAAIISHDILGGRYPQGIPLWG</sequence>
<dbReference type="CDD" id="cd19077">
    <property type="entry name" value="AKR_AKR8A1-2"/>
    <property type="match status" value="1"/>
</dbReference>
<dbReference type="GO" id="GO:0005737">
    <property type="term" value="C:cytoplasm"/>
    <property type="evidence" value="ECO:0007669"/>
    <property type="project" value="TreeGrafter"/>
</dbReference>
<dbReference type="InterPro" id="IPR050791">
    <property type="entry name" value="Aldo-Keto_reductase"/>
</dbReference>
<evidence type="ECO:0000313" key="3">
    <source>
        <dbReference type="EMBL" id="KAF9505598.1"/>
    </source>
</evidence>
<feature type="domain" description="NADP-dependent oxidoreductase" evidence="2">
    <location>
        <begin position="17"/>
        <end position="318"/>
    </location>
</feature>